<protein>
    <submittedName>
        <fullName evidence="2">Transmembrane protein, putative</fullName>
    </submittedName>
</protein>
<dbReference type="AlphaFoldDB" id="A0A072TKH4"/>
<dbReference type="Proteomes" id="UP000002051">
    <property type="component" value="Chromosome 8"/>
</dbReference>
<name>A0A072TKH4_MEDTR</name>
<evidence type="ECO:0000313" key="3">
    <source>
        <dbReference type="EnsemblPlants" id="KEH18024"/>
    </source>
</evidence>
<keyword evidence="4" id="KW-1185">Reference proteome</keyword>
<feature type="transmembrane region" description="Helical" evidence="1">
    <location>
        <begin position="12"/>
        <end position="35"/>
    </location>
</feature>
<organism evidence="2 4">
    <name type="scientific">Medicago truncatula</name>
    <name type="common">Barrel medic</name>
    <name type="synonym">Medicago tribuloides</name>
    <dbReference type="NCBI Taxonomy" id="3880"/>
    <lineage>
        <taxon>Eukaryota</taxon>
        <taxon>Viridiplantae</taxon>
        <taxon>Streptophyta</taxon>
        <taxon>Embryophyta</taxon>
        <taxon>Tracheophyta</taxon>
        <taxon>Spermatophyta</taxon>
        <taxon>Magnoliopsida</taxon>
        <taxon>eudicotyledons</taxon>
        <taxon>Gunneridae</taxon>
        <taxon>Pentapetalae</taxon>
        <taxon>rosids</taxon>
        <taxon>fabids</taxon>
        <taxon>Fabales</taxon>
        <taxon>Fabaceae</taxon>
        <taxon>Papilionoideae</taxon>
        <taxon>50 kb inversion clade</taxon>
        <taxon>NPAAA clade</taxon>
        <taxon>Hologalegina</taxon>
        <taxon>IRL clade</taxon>
        <taxon>Trifolieae</taxon>
        <taxon>Medicago</taxon>
    </lineage>
</organism>
<evidence type="ECO:0000313" key="4">
    <source>
        <dbReference type="Proteomes" id="UP000002051"/>
    </source>
</evidence>
<reference evidence="3" key="3">
    <citation type="submission" date="2015-04" db="UniProtKB">
        <authorList>
            <consortium name="EnsemblPlants"/>
        </authorList>
    </citation>
    <scope>IDENTIFICATION</scope>
    <source>
        <strain evidence="3">cv. Jemalong A17</strain>
    </source>
</reference>
<proteinExistence type="predicted"/>
<evidence type="ECO:0000256" key="1">
    <source>
        <dbReference type="SAM" id="Phobius"/>
    </source>
</evidence>
<reference evidence="2 4" key="1">
    <citation type="journal article" date="2011" name="Nature">
        <title>The Medicago genome provides insight into the evolution of rhizobial symbioses.</title>
        <authorList>
            <person name="Young N.D."/>
            <person name="Debelle F."/>
            <person name="Oldroyd G.E."/>
            <person name="Geurts R."/>
            <person name="Cannon S.B."/>
            <person name="Udvardi M.K."/>
            <person name="Benedito V.A."/>
            <person name="Mayer K.F."/>
            <person name="Gouzy J."/>
            <person name="Schoof H."/>
            <person name="Van de Peer Y."/>
            <person name="Proost S."/>
            <person name="Cook D.R."/>
            <person name="Meyers B.C."/>
            <person name="Spannagl M."/>
            <person name="Cheung F."/>
            <person name="De Mita S."/>
            <person name="Krishnakumar V."/>
            <person name="Gundlach H."/>
            <person name="Zhou S."/>
            <person name="Mudge J."/>
            <person name="Bharti A.K."/>
            <person name="Murray J.D."/>
            <person name="Naoumkina M.A."/>
            <person name="Rosen B."/>
            <person name="Silverstein K.A."/>
            <person name="Tang H."/>
            <person name="Rombauts S."/>
            <person name="Zhao P.X."/>
            <person name="Zhou P."/>
            <person name="Barbe V."/>
            <person name="Bardou P."/>
            <person name="Bechner M."/>
            <person name="Bellec A."/>
            <person name="Berger A."/>
            <person name="Berges H."/>
            <person name="Bidwell S."/>
            <person name="Bisseling T."/>
            <person name="Choisne N."/>
            <person name="Couloux A."/>
            <person name="Denny R."/>
            <person name="Deshpande S."/>
            <person name="Dai X."/>
            <person name="Doyle J.J."/>
            <person name="Dudez A.M."/>
            <person name="Farmer A.D."/>
            <person name="Fouteau S."/>
            <person name="Franken C."/>
            <person name="Gibelin C."/>
            <person name="Gish J."/>
            <person name="Goldstein S."/>
            <person name="Gonzalez A.J."/>
            <person name="Green P.J."/>
            <person name="Hallab A."/>
            <person name="Hartog M."/>
            <person name="Hua A."/>
            <person name="Humphray S.J."/>
            <person name="Jeong D.H."/>
            <person name="Jing Y."/>
            <person name="Jocker A."/>
            <person name="Kenton S.M."/>
            <person name="Kim D.J."/>
            <person name="Klee K."/>
            <person name="Lai H."/>
            <person name="Lang C."/>
            <person name="Lin S."/>
            <person name="Macmil S.L."/>
            <person name="Magdelenat G."/>
            <person name="Matthews L."/>
            <person name="McCorrison J."/>
            <person name="Monaghan E.L."/>
            <person name="Mun J.H."/>
            <person name="Najar F.Z."/>
            <person name="Nicholson C."/>
            <person name="Noirot C."/>
            <person name="O'Bleness M."/>
            <person name="Paule C.R."/>
            <person name="Poulain J."/>
            <person name="Prion F."/>
            <person name="Qin B."/>
            <person name="Qu C."/>
            <person name="Retzel E.F."/>
            <person name="Riddle C."/>
            <person name="Sallet E."/>
            <person name="Samain S."/>
            <person name="Samson N."/>
            <person name="Sanders I."/>
            <person name="Saurat O."/>
            <person name="Scarpelli C."/>
            <person name="Schiex T."/>
            <person name="Segurens B."/>
            <person name="Severin A.J."/>
            <person name="Sherrier D.J."/>
            <person name="Shi R."/>
            <person name="Sims S."/>
            <person name="Singer S.R."/>
            <person name="Sinharoy S."/>
            <person name="Sterck L."/>
            <person name="Viollet A."/>
            <person name="Wang B.B."/>
            <person name="Wang K."/>
            <person name="Wang M."/>
            <person name="Wang X."/>
            <person name="Warfsmann J."/>
            <person name="Weissenbach J."/>
            <person name="White D.D."/>
            <person name="White J.D."/>
            <person name="Wiley G.B."/>
            <person name="Wincker P."/>
            <person name="Xing Y."/>
            <person name="Yang L."/>
            <person name="Yao Z."/>
            <person name="Ying F."/>
            <person name="Zhai J."/>
            <person name="Zhou L."/>
            <person name="Zuber A."/>
            <person name="Denarie J."/>
            <person name="Dixon R.A."/>
            <person name="May G.D."/>
            <person name="Schwartz D.C."/>
            <person name="Rogers J."/>
            <person name="Quetier F."/>
            <person name="Town C.D."/>
            <person name="Roe B.A."/>
        </authorList>
    </citation>
    <scope>NUCLEOTIDE SEQUENCE [LARGE SCALE GENOMIC DNA]</scope>
    <source>
        <strain evidence="2">A17</strain>
        <strain evidence="3 4">cv. Jemalong A17</strain>
    </source>
</reference>
<dbReference type="EMBL" id="CM001224">
    <property type="protein sequence ID" value="KEH18024.1"/>
    <property type="molecule type" value="Genomic_DNA"/>
</dbReference>
<dbReference type="EnsemblPlants" id="KEH18024">
    <property type="protein sequence ID" value="KEH18024"/>
    <property type="gene ID" value="MTR_8g010010"/>
</dbReference>
<reference evidence="2 4" key="2">
    <citation type="journal article" date="2014" name="BMC Genomics">
        <title>An improved genome release (version Mt4.0) for the model legume Medicago truncatula.</title>
        <authorList>
            <person name="Tang H."/>
            <person name="Krishnakumar V."/>
            <person name="Bidwell S."/>
            <person name="Rosen B."/>
            <person name="Chan A."/>
            <person name="Zhou S."/>
            <person name="Gentzbittel L."/>
            <person name="Childs K.L."/>
            <person name="Yandell M."/>
            <person name="Gundlach H."/>
            <person name="Mayer K.F."/>
            <person name="Schwartz D.C."/>
            <person name="Town C.D."/>
        </authorList>
    </citation>
    <scope>GENOME REANNOTATION</scope>
    <source>
        <strain evidence="2">A17</strain>
        <strain evidence="3 4">cv. Jemalong A17</strain>
    </source>
</reference>
<accession>A0A072TKH4</accession>
<evidence type="ECO:0000313" key="2">
    <source>
        <dbReference type="EMBL" id="KEH18024.1"/>
    </source>
</evidence>
<gene>
    <name evidence="2" type="ordered locus">MTR_8g010010</name>
</gene>
<dbReference type="HOGENOM" id="CLU_3071757_0_0_1"/>
<keyword evidence="1 2" id="KW-0812">Transmembrane</keyword>
<keyword evidence="1" id="KW-1133">Transmembrane helix</keyword>
<keyword evidence="1" id="KW-0472">Membrane</keyword>
<sequence>MMFSMSEQNILKLIVTSFVSISFVMNFILSPLALLTSQQICSQKLSLLVASAL</sequence>